<evidence type="ECO:0000313" key="12">
    <source>
        <dbReference type="Proteomes" id="UP000509704"/>
    </source>
</evidence>
<name>A0A7H9AW18_ZYGMR</name>
<keyword evidence="6 10" id="KW-0732">Signal</keyword>
<feature type="chain" id="PRO_5029039474" description="Dolichyl-diphosphooligosaccharide--protein glycosyltransferase subunit 1" evidence="10">
    <location>
        <begin position="24"/>
        <end position="469"/>
    </location>
</feature>
<protein>
    <recommendedName>
        <fullName evidence="10">Dolichyl-diphosphooligosaccharide--protein glycosyltransferase subunit 1</fullName>
    </recommendedName>
</protein>
<evidence type="ECO:0000256" key="10">
    <source>
        <dbReference type="RuleBase" id="RU361143"/>
    </source>
</evidence>
<evidence type="ECO:0000256" key="4">
    <source>
        <dbReference type="ARBA" id="ARBA00008905"/>
    </source>
</evidence>
<dbReference type="GeneID" id="59234224"/>
<gene>
    <name evidence="11" type="ORF">HG535_0A05290</name>
</gene>
<dbReference type="Proteomes" id="UP000509704">
    <property type="component" value="Chromosome 1"/>
</dbReference>
<dbReference type="EMBL" id="CP058604">
    <property type="protein sequence ID" value="QLG70588.1"/>
    <property type="molecule type" value="Genomic_DNA"/>
</dbReference>
<evidence type="ECO:0000256" key="2">
    <source>
        <dbReference type="ARBA" id="ARBA00004115"/>
    </source>
</evidence>
<dbReference type="GO" id="GO:0008250">
    <property type="term" value="C:oligosaccharyltransferase complex"/>
    <property type="evidence" value="ECO:0007669"/>
    <property type="project" value="UniProtKB-UniRule"/>
</dbReference>
<comment type="function">
    <text evidence="1 10">Subunit of the oligosaccharyl transferase (OST) complex that catalyzes the initial transfer of a defined glycan (Glc(3)Man(9)GlcNAc(2) in eukaryotes) from the lipid carrier dolichol-pyrophosphate to an asparagine residue within an Asn-X-Ser/Thr consensus motif in nascent polypeptide chains, the first step in protein N-glycosylation. N-glycosylation occurs cotranslationally and the complex associates with the Sec61 complex at the channel-forming translocon complex that mediates protein translocation across the endoplasmic reticulum (ER). All subunits are required for a maximal enzyme activity.</text>
</comment>
<dbReference type="PANTHER" id="PTHR21049">
    <property type="entry name" value="RIBOPHORIN I"/>
    <property type="match status" value="1"/>
</dbReference>
<evidence type="ECO:0000256" key="6">
    <source>
        <dbReference type="ARBA" id="ARBA00022729"/>
    </source>
</evidence>
<dbReference type="RefSeq" id="XP_037142316.1">
    <property type="nucleotide sequence ID" value="XM_037286421.1"/>
</dbReference>
<sequence length="469" mass="53730">MVNCWSWYVAAICIFLRFGLCESFIPNSSWENIEYQKLVDVKHAYINEAFLITIKNIASEPQSEYFLALTEEIFEKISLFEVQLANKNVYVNASLYQSKCLLDDGSVVGYGLISLPSPIEPGKQVSLTIKLSHTAHGLPHPEHILLKDAQNLRFKTARLPFSAYYTRKANLQLLGSSKFTELSAPNDQSLRGTQRDDSYEFQSWDDIPPFETKNQLDVIYVHDLPLIEVLKLKRDVWVSHWASTLQFEEYYELINRSAKLKNGFSRLELMQDQKNMRLSHYCSVLEMNLPEESSEHYYTDLVGMVSTSRVLGDNLYIKPRYPLFGEWKYNFTVGWTNKLSTFLRQSSKESFILVVPLLNGPTDAFYGKSEISVFLPEGSVLQALDSSVPMKSAEVHTQKSYLDLNKGHIKVTCEFDNMIDANRDGQIVVKYSYPSQAAYKKPLSVACYIFAALMSFFLLKSVNLNLDKK</sequence>
<keyword evidence="7 10" id="KW-0256">Endoplasmic reticulum</keyword>
<feature type="transmembrane region" description="Helical" evidence="10">
    <location>
        <begin position="442"/>
        <end position="459"/>
    </location>
</feature>
<keyword evidence="9 10" id="KW-0472">Membrane</keyword>
<dbReference type="GO" id="GO:0018279">
    <property type="term" value="P:protein N-linked glycosylation via asparagine"/>
    <property type="evidence" value="ECO:0007669"/>
    <property type="project" value="TreeGrafter"/>
</dbReference>
<dbReference type="OrthoDB" id="310030at2759"/>
<comment type="similarity">
    <text evidence="4 10">Belongs to the OST1 family.</text>
</comment>
<evidence type="ECO:0000256" key="1">
    <source>
        <dbReference type="ARBA" id="ARBA00002791"/>
    </source>
</evidence>
<evidence type="ECO:0000313" key="11">
    <source>
        <dbReference type="EMBL" id="QLG70588.1"/>
    </source>
</evidence>
<reference evidence="11 12" key="1">
    <citation type="submission" date="2020-07" db="EMBL/GenBank/DDBJ databases">
        <title>The yeast mating-type switching endonuclease HO is a domesticated member of an unorthodox homing genetic element family.</title>
        <authorList>
            <person name="Coughlan A.Y."/>
            <person name="Lombardi L."/>
            <person name="Braun-Galleani S."/>
            <person name="Martos A.R."/>
            <person name="Galeote V."/>
            <person name="Bigey F."/>
            <person name="Dequin S."/>
            <person name="Byrne K.P."/>
            <person name="Wolfe K.H."/>
        </authorList>
    </citation>
    <scope>NUCLEOTIDE SEQUENCE [LARGE SCALE GENOMIC DNA]</scope>
    <source>
        <strain evidence="11 12">NRRL Y-6702</strain>
    </source>
</reference>
<comment type="subcellular location">
    <subcellularLocation>
        <location evidence="2 10">Endoplasmic reticulum membrane</location>
        <topology evidence="2 10">Single-pass type I membrane protein</topology>
    </subcellularLocation>
</comment>
<dbReference type="AlphaFoldDB" id="A0A7H9AW18"/>
<evidence type="ECO:0000256" key="9">
    <source>
        <dbReference type="ARBA" id="ARBA00023136"/>
    </source>
</evidence>
<evidence type="ECO:0000256" key="8">
    <source>
        <dbReference type="ARBA" id="ARBA00022989"/>
    </source>
</evidence>
<keyword evidence="12" id="KW-1185">Reference proteome</keyword>
<comment type="subunit">
    <text evidence="10">Component of the oligosaccharyltransferase (OST) complex.</text>
</comment>
<evidence type="ECO:0000256" key="3">
    <source>
        <dbReference type="ARBA" id="ARBA00004922"/>
    </source>
</evidence>
<organism evidence="11 12">
    <name type="scientific">Zygotorulaspora mrakii</name>
    <name type="common">Zygosaccharomyces mrakii</name>
    <dbReference type="NCBI Taxonomy" id="42260"/>
    <lineage>
        <taxon>Eukaryota</taxon>
        <taxon>Fungi</taxon>
        <taxon>Dikarya</taxon>
        <taxon>Ascomycota</taxon>
        <taxon>Saccharomycotina</taxon>
        <taxon>Saccharomycetes</taxon>
        <taxon>Saccharomycetales</taxon>
        <taxon>Saccharomycetaceae</taxon>
        <taxon>Zygotorulaspora</taxon>
    </lineage>
</organism>
<evidence type="ECO:0000256" key="7">
    <source>
        <dbReference type="ARBA" id="ARBA00022824"/>
    </source>
</evidence>
<dbReference type="InterPro" id="IPR007676">
    <property type="entry name" value="Ribophorin_I"/>
</dbReference>
<keyword evidence="5 10" id="KW-0812">Transmembrane</keyword>
<dbReference type="Pfam" id="PF04597">
    <property type="entry name" value="Ribophorin_I"/>
    <property type="match status" value="1"/>
</dbReference>
<proteinExistence type="inferred from homology"/>
<keyword evidence="8 10" id="KW-1133">Transmembrane helix</keyword>
<dbReference type="KEGG" id="zmk:HG535_0A05290"/>
<feature type="signal peptide" evidence="10">
    <location>
        <begin position="1"/>
        <end position="23"/>
    </location>
</feature>
<evidence type="ECO:0000256" key="5">
    <source>
        <dbReference type="ARBA" id="ARBA00022692"/>
    </source>
</evidence>
<dbReference type="PANTHER" id="PTHR21049:SF0">
    <property type="entry name" value="DOLICHYL-DIPHOSPHOOLIGOSACCHARIDE--PROTEIN GLYCOSYLTRANSFERASE SUBUNIT 1"/>
    <property type="match status" value="1"/>
</dbReference>
<comment type="pathway">
    <text evidence="3 10">Protein modification; protein glycosylation.</text>
</comment>
<accession>A0A7H9AW18</accession>
<dbReference type="UniPathway" id="UPA00378"/>